<evidence type="ECO:0000256" key="1">
    <source>
        <dbReference type="SAM" id="MobiDB-lite"/>
    </source>
</evidence>
<keyword evidence="3" id="KW-1185">Reference proteome</keyword>
<organism evidence="2 3">
    <name type="scientific">Allacma fusca</name>
    <dbReference type="NCBI Taxonomy" id="39272"/>
    <lineage>
        <taxon>Eukaryota</taxon>
        <taxon>Metazoa</taxon>
        <taxon>Ecdysozoa</taxon>
        <taxon>Arthropoda</taxon>
        <taxon>Hexapoda</taxon>
        <taxon>Collembola</taxon>
        <taxon>Symphypleona</taxon>
        <taxon>Sminthuridae</taxon>
        <taxon>Allacma</taxon>
    </lineage>
</organism>
<feature type="compositionally biased region" description="Polar residues" evidence="1">
    <location>
        <begin position="71"/>
        <end position="81"/>
    </location>
</feature>
<reference evidence="2" key="1">
    <citation type="submission" date="2021-06" db="EMBL/GenBank/DDBJ databases">
        <authorList>
            <person name="Hodson N. C."/>
            <person name="Mongue J. A."/>
            <person name="Jaron S. K."/>
        </authorList>
    </citation>
    <scope>NUCLEOTIDE SEQUENCE</scope>
</reference>
<accession>A0A8J2PUQ9</accession>
<dbReference type="Proteomes" id="UP000708208">
    <property type="component" value="Unassembled WGS sequence"/>
</dbReference>
<feature type="compositionally biased region" description="Polar residues" evidence="1">
    <location>
        <begin position="33"/>
        <end position="42"/>
    </location>
</feature>
<evidence type="ECO:0000313" key="3">
    <source>
        <dbReference type="Proteomes" id="UP000708208"/>
    </source>
</evidence>
<dbReference type="EMBL" id="CAJVCH010569976">
    <property type="protein sequence ID" value="CAG7833684.1"/>
    <property type="molecule type" value="Genomic_DNA"/>
</dbReference>
<name>A0A8J2PUQ9_9HEXA</name>
<feature type="region of interest" description="Disordered" evidence="1">
    <location>
        <begin position="1"/>
        <end position="81"/>
    </location>
</feature>
<evidence type="ECO:0000313" key="2">
    <source>
        <dbReference type="EMBL" id="CAG7833684.1"/>
    </source>
</evidence>
<sequence length="187" mass="20911">MTDDNETNDSQQEFFLPQLSPQPLPSIPKLSRHSGSLTNLSEPNLRREHKPTQSSLHIEGSSRQRPGLPLTPSSATSSVSQTITPVEGAYISEEQLKKEYFSSAFNAISVLHEICSQMPEVRVCLRPLKDIHRCFVRTHEKFIFPEEYSTVRGAAGAQLSTIKIDPATLNQEEVVAFEEDTIEICNT</sequence>
<dbReference type="AlphaFoldDB" id="A0A8J2PUQ9"/>
<comment type="caution">
    <text evidence="2">The sequence shown here is derived from an EMBL/GenBank/DDBJ whole genome shotgun (WGS) entry which is preliminary data.</text>
</comment>
<feature type="compositionally biased region" description="Polar residues" evidence="1">
    <location>
        <begin position="52"/>
        <end position="64"/>
    </location>
</feature>
<protein>
    <submittedName>
        <fullName evidence="2">Uncharacterized protein</fullName>
    </submittedName>
</protein>
<gene>
    <name evidence="2" type="ORF">AFUS01_LOCUS43278</name>
</gene>
<proteinExistence type="predicted"/>